<name>A0A7W7SBI4_9ACTN</name>
<evidence type="ECO:0000256" key="1">
    <source>
        <dbReference type="SAM" id="MobiDB-lite"/>
    </source>
</evidence>
<feature type="compositionally biased region" description="Polar residues" evidence="1">
    <location>
        <begin position="95"/>
        <end position="114"/>
    </location>
</feature>
<gene>
    <name evidence="3" type="ORF">F4556_002567</name>
</gene>
<organism evidence="3 4">
    <name type="scientific">Kitasatospora gansuensis</name>
    <dbReference type="NCBI Taxonomy" id="258050"/>
    <lineage>
        <taxon>Bacteria</taxon>
        <taxon>Bacillati</taxon>
        <taxon>Actinomycetota</taxon>
        <taxon>Actinomycetes</taxon>
        <taxon>Kitasatosporales</taxon>
        <taxon>Streptomycetaceae</taxon>
        <taxon>Kitasatospora</taxon>
    </lineage>
</organism>
<dbReference type="EMBL" id="JACHJR010000001">
    <property type="protein sequence ID" value="MBB4947032.1"/>
    <property type="molecule type" value="Genomic_DNA"/>
</dbReference>
<accession>A0A7W7SBI4</accession>
<reference evidence="3 4" key="1">
    <citation type="submission" date="2020-08" db="EMBL/GenBank/DDBJ databases">
        <title>Sequencing the genomes of 1000 actinobacteria strains.</title>
        <authorList>
            <person name="Klenk H.-P."/>
        </authorList>
    </citation>
    <scope>NUCLEOTIDE SEQUENCE [LARGE SCALE GENOMIC DNA]</scope>
    <source>
        <strain evidence="3 4">DSM 44786</strain>
    </source>
</reference>
<feature type="compositionally biased region" description="Low complexity" evidence="1">
    <location>
        <begin position="76"/>
        <end position="93"/>
    </location>
</feature>
<comment type="caution">
    <text evidence="3">The sequence shown here is derived from an EMBL/GenBank/DDBJ whole genome shotgun (WGS) entry which is preliminary data.</text>
</comment>
<evidence type="ECO:0000256" key="2">
    <source>
        <dbReference type="SAM" id="Phobius"/>
    </source>
</evidence>
<keyword evidence="2" id="KW-1133">Transmembrane helix</keyword>
<dbReference type="AlphaFoldDB" id="A0A7W7SBI4"/>
<feature type="region of interest" description="Disordered" evidence="1">
    <location>
        <begin position="28"/>
        <end position="114"/>
    </location>
</feature>
<keyword evidence="2" id="KW-0812">Transmembrane</keyword>
<proteinExistence type="predicted"/>
<feature type="compositionally biased region" description="Basic and acidic residues" evidence="1">
    <location>
        <begin position="28"/>
        <end position="42"/>
    </location>
</feature>
<dbReference type="RefSeq" id="WP_313068285.1">
    <property type="nucleotide sequence ID" value="NZ_JACHJR010000001.1"/>
</dbReference>
<feature type="transmembrane region" description="Helical" evidence="2">
    <location>
        <begin position="6"/>
        <end position="26"/>
    </location>
</feature>
<sequence>MNSDTLSSALTLLGFVSAFGLLGTLVGRDVDHNSRHGRDNWHRPGGYPLQPSPGDRLLGTLPAASDPAPGKLSEWTSSSARPSSRTSQQSAPSLTRLSSVTATARPTVRTPLSS</sequence>
<dbReference type="Proteomes" id="UP000573327">
    <property type="component" value="Unassembled WGS sequence"/>
</dbReference>
<keyword evidence="2" id="KW-0472">Membrane</keyword>
<keyword evidence="4" id="KW-1185">Reference proteome</keyword>
<evidence type="ECO:0000313" key="3">
    <source>
        <dbReference type="EMBL" id="MBB4947032.1"/>
    </source>
</evidence>
<protein>
    <submittedName>
        <fullName evidence="3">Uncharacterized protein</fullName>
    </submittedName>
</protein>
<evidence type="ECO:0000313" key="4">
    <source>
        <dbReference type="Proteomes" id="UP000573327"/>
    </source>
</evidence>